<sequence>MSLRVHSVRIGVAALAIAALASLGFGTASATAAPTVSTRAAGFSAGPAKVYLGNSITLKTQFQRLLGKNWVKTGTLSIAVYFDPDGVKPNALVRTVKTTTSGYLNIKQVPSVSGRWSVRLPATGSLKAASSSQWYVQVLPAVAKPISKNSCPAWAPIKGNKSSHIYHLPGQRFYKVTNPELCFANETAAVKAGYRKSKV</sequence>
<keyword evidence="1" id="KW-0732">Signal</keyword>
<evidence type="ECO:0000313" key="2">
    <source>
        <dbReference type="EMBL" id="NYE95412.1"/>
    </source>
</evidence>
<organism evidence="2 3">
    <name type="scientific">Psychromicrobium silvestre</name>
    <dbReference type="NCBI Taxonomy" id="1645614"/>
    <lineage>
        <taxon>Bacteria</taxon>
        <taxon>Bacillati</taxon>
        <taxon>Actinomycetota</taxon>
        <taxon>Actinomycetes</taxon>
        <taxon>Micrococcales</taxon>
        <taxon>Micrococcaceae</taxon>
        <taxon>Psychromicrobium</taxon>
    </lineage>
</organism>
<proteinExistence type="predicted"/>
<dbReference type="EMBL" id="JACBYQ010000002">
    <property type="protein sequence ID" value="NYE95412.1"/>
    <property type="molecule type" value="Genomic_DNA"/>
</dbReference>
<name>A0A7Y9LTP2_9MICC</name>
<feature type="chain" id="PRO_5039457030" evidence="1">
    <location>
        <begin position="33"/>
        <end position="199"/>
    </location>
</feature>
<feature type="signal peptide" evidence="1">
    <location>
        <begin position="1"/>
        <end position="32"/>
    </location>
</feature>
<accession>A0A7Y9LTP2</accession>
<dbReference type="RefSeq" id="WP_179389198.1">
    <property type="nucleotide sequence ID" value="NZ_JACBYQ010000002.1"/>
</dbReference>
<protein>
    <submittedName>
        <fullName evidence="2">Uncharacterized protein</fullName>
    </submittedName>
</protein>
<dbReference type="Proteomes" id="UP000521748">
    <property type="component" value="Unassembled WGS sequence"/>
</dbReference>
<dbReference type="AlphaFoldDB" id="A0A7Y9LTP2"/>
<evidence type="ECO:0000313" key="3">
    <source>
        <dbReference type="Proteomes" id="UP000521748"/>
    </source>
</evidence>
<evidence type="ECO:0000256" key="1">
    <source>
        <dbReference type="SAM" id="SignalP"/>
    </source>
</evidence>
<reference evidence="2 3" key="1">
    <citation type="submission" date="2020-07" db="EMBL/GenBank/DDBJ databases">
        <title>Sequencing the genomes of 1000 actinobacteria strains.</title>
        <authorList>
            <person name="Klenk H.-P."/>
        </authorList>
    </citation>
    <scope>NUCLEOTIDE SEQUENCE [LARGE SCALE GENOMIC DNA]</scope>
    <source>
        <strain evidence="2 3">DSM 102047</strain>
    </source>
</reference>
<gene>
    <name evidence="2" type="ORF">FHU41_001662</name>
</gene>
<keyword evidence="3" id="KW-1185">Reference proteome</keyword>
<comment type="caution">
    <text evidence="2">The sequence shown here is derived from an EMBL/GenBank/DDBJ whole genome shotgun (WGS) entry which is preliminary data.</text>
</comment>